<dbReference type="EMBL" id="BMXP01000004">
    <property type="protein sequence ID" value="GGW85774.1"/>
    <property type="molecule type" value="Genomic_DNA"/>
</dbReference>
<accession>A0A918JKC8</accession>
<name>A0A918JKC8_9ALTE</name>
<sequence>MALQQSLTVNQNLTIRLLRVLRYNKARIERSLALLPKDRRPLFHVLPFLLHVNHPDLPGYIENSEVPYGLNNFSFRDQIKDALTACFPAKQALFEDVKPIWPRQRAIDALVLMGSIGTIAQSSSSDFDYWVCVNGKVMTARGKHFLQQKLTAVEQWAAQEQGIEVHFFLSDINNVKANDFGVAEGESAGSAQAILLKSEFYTTNIVVAGKAPFWWLVPDSFTQQQYYSLMSQLEEGGSPDPNWFMDLGYLEKLDPNELFGAAIWQLGKAMDSPFKSVLKMAKLEVFLENLEHEQPLCNLLKRRVHNGDEAPGSVATIDPYALMFDQLINHYADREEHEVVLLLQQCLYIKCAPRLSYPADEGEVTFKRRIMAGYARHWGWTRSELRHLDDLNSWSFQELVKLSRRIHRFLIQCYRRMSSKLSMERQLVSKEDMTVLGRRLDTFYSKKDNKIEFLRSGFDDRMYCPTVTLKMARKKAGEHIWTAYSGDQIGRHGKPLERTRMTTSGSPVRILTWCVCNRILDADSHVLLDYDTDPLTERDLEELVKHIQSLFPPVKINALPRKALLAPAQINACMVILNFTTLRLKATVEETILVYSTTWGETFMITGQEALDNLWYELQEMSPQPKCTVFIPHGSQRKRIFDSFMENTELPFELLP</sequence>
<organism evidence="2 3">
    <name type="scientific">Alteromonas halophila</name>
    <dbReference type="NCBI Taxonomy" id="516698"/>
    <lineage>
        <taxon>Bacteria</taxon>
        <taxon>Pseudomonadati</taxon>
        <taxon>Pseudomonadota</taxon>
        <taxon>Gammaproteobacteria</taxon>
        <taxon>Alteromonadales</taxon>
        <taxon>Alteromonadaceae</taxon>
        <taxon>Alteromonas/Salinimonas group</taxon>
        <taxon>Alteromonas</taxon>
    </lineage>
</organism>
<reference evidence="2" key="2">
    <citation type="submission" date="2020-09" db="EMBL/GenBank/DDBJ databases">
        <authorList>
            <person name="Sun Q."/>
            <person name="Kim S."/>
        </authorList>
    </citation>
    <scope>NUCLEOTIDE SEQUENCE</scope>
    <source>
        <strain evidence="2">KCTC 22164</strain>
    </source>
</reference>
<dbReference type="GO" id="GO:0006171">
    <property type="term" value="P:cAMP biosynthetic process"/>
    <property type="evidence" value="ECO:0007669"/>
    <property type="project" value="InterPro"/>
</dbReference>
<dbReference type="PANTHER" id="PTHR38760:SF1">
    <property type="entry name" value="ADENYLATE CYCLASE"/>
    <property type="match status" value="1"/>
</dbReference>
<evidence type="ECO:0000313" key="2">
    <source>
        <dbReference type="EMBL" id="GGW85774.1"/>
    </source>
</evidence>
<dbReference type="InterPro" id="IPR000274">
    <property type="entry name" value="Adenylate_cyclase_1"/>
</dbReference>
<evidence type="ECO:0000259" key="1">
    <source>
        <dbReference type="Pfam" id="PF12633"/>
    </source>
</evidence>
<dbReference type="PANTHER" id="PTHR38760">
    <property type="entry name" value="ADENYLATE CYCLASE"/>
    <property type="match status" value="1"/>
</dbReference>
<dbReference type="AlphaFoldDB" id="A0A918JKC8"/>
<protein>
    <recommendedName>
        <fullName evidence="1">Adenylate cyclase class-I N-terminal domain-containing protein</fullName>
    </recommendedName>
</protein>
<comment type="caution">
    <text evidence="2">The sequence shown here is derived from an EMBL/GenBank/DDBJ whole genome shotgun (WGS) entry which is preliminary data.</text>
</comment>
<reference evidence="2" key="1">
    <citation type="journal article" date="2014" name="Int. J. Syst. Evol. Microbiol.">
        <title>Complete genome sequence of Corynebacterium casei LMG S-19264T (=DSM 44701T), isolated from a smear-ripened cheese.</title>
        <authorList>
            <consortium name="US DOE Joint Genome Institute (JGI-PGF)"/>
            <person name="Walter F."/>
            <person name="Albersmeier A."/>
            <person name="Kalinowski J."/>
            <person name="Ruckert C."/>
        </authorList>
    </citation>
    <scope>NUCLEOTIDE SEQUENCE</scope>
    <source>
        <strain evidence="2">KCTC 22164</strain>
    </source>
</reference>
<dbReference type="Pfam" id="PF12633">
    <property type="entry name" value="Adenyl_cycl_N"/>
    <property type="match status" value="1"/>
</dbReference>
<dbReference type="Proteomes" id="UP000631300">
    <property type="component" value="Unassembled WGS sequence"/>
</dbReference>
<gene>
    <name evidence="2" type="ORF">GCM10007391_19220</name>
</gene>
<evidence type="ECO:0000313" key="3">
    <source>
        <dbReference type="Proteomes" id="UP000631300"/>
    </source>
</evidence>
<feature type="domain" description="Adenylate cyclase class-I N-terminal" evidence="1">
    <location>
        <begin position="19"/>
        <end position="215"/>
    </location>
</feature>
<dbReference type="GO" id="GO:0004016">
    <property type="term" value="F:adenylate cyclase activity"/>
    <property type="evidence" value="ECO:0007669"/>
    <property type="project" value="InterPro"/>
</dbReference>
<keyword evidence="3" id="KW-1185">Reference proteome</keyword>
<dbReference type="Pfam" id="PF01295">
    <property type="entry name" value="Adenylate_cycl"/>
    <property type="match status" value="1"/>
</dbReference>
<dbReference type="InterPro" id="IPR024685">
    <property type="entry name" value="Adenylate_cyclase_1_N"/>
</dbReference>
<dbReference type="RefSeq" id="WP_189405889.1">
    <property type="nucleotide sequence ID" value="NZ_BMXP01000004.1"/>
</dbReference>
<proteinExistence type="predicted"/>